<dbReference type="InterPro" id="IPR036514">
    <property type="entry name" value="SGNH_hydro_sf"/>
</dbReference>
<sequence>MLPAMTTLRSGDYYENYHGHWPEHLAAVDEALRSNGKKRVFFVGDSTLDNKHWFFDLTREKGPQVGESNDFTAPCLPSYRGAFVAGHDRMVKDVAYHTTSSLEGMGVPYAALNCAVEESTVGERRDGSPYGQDDFVRGAMTSDDYLAVSMGGNDIALKPTVGVIAEMALVTRFASDGWLSPLYRAGLWSLTRRFASGTERYLRRMMAEGEGAEGGNRRPRGILVCALYYPCERGSGWADPTLRVIGYDDDPDPVQGIIRSVWDGVAETVAAKFPDVPVRQVKFYEALDPKDARDYEKRVEPSVRGGAKMGRVIAEAIRDMEEKKKGEYVR</sequence>
<dbReference type="EMBL" id="HBGO01015735">
    <property type="protein sequence ID" value="CAD9336928.1"/>
    <property type="molecule type" value="Transcribed_RNA"/>
</dbReference>
<gene>
    <name evidence="1" type="ORF">OSIN01602_LOCUS8886</name>
</gene>
<accession>A0A7S2EHH7</accession>
<proteinExistence type="predicted"/>
<name>A0A7S2EHH7_TRICV</name>
<reference evidence="1" key="1">
    <citation type="submission" date="2021-01" db="EMBL/GenBank/DDBJ databases">
        <authorList>
            <person name="Corre E."/>
            <person name="Pelletier E."/>
            <person name="Niang G."/>
            <person name="Scheremetjew M."/>
            <person name="Finn R."/>
            <person name="Kale V."/>
            <person name="Holt S."/>
            <person name="Cochrane G."/>
            <person name="Meng A."/>
            <person name="Brown T."/>
            <person name="Cohen L."/>
        </authorList>
    </citation>
    <scope>NUCLEOTIDE SEQUENCE</scope>
    <source>
        <strain evidence="1">Grunow 1884</strain>
    </source>
</reference>
<evidence type="ECO:0000313" key="1">
    <source>
        <dbReference type="EMBL" id="CAD9336928.1"/>
    </source>
</evidence>
<dbReference type="Gene3D" id="3.40.50.1110">
    <property type="entry name" value="SGNH hydrolase"/>
    <property type="match status" value="1"/>
</dbReference>
<evidence type="ECO:0008006" key="2">
    <source>
        <dbReference type="Google" id="ProtNLM"/>
    </source>
</evidence>
<dbReference type="AlphaFoldDB" id="A0A7S2EHH7"/>
<organism evidence="1">
    <name type="scientific">Trieres chinensis</name>
    <name type="common">Marine centric diatom</name>
    <name type="synonym">Odontella sinensis</name>
    <dbReference type="NCBI Taxonomy" id="1514140"/>
    <lineage>
        <taxon>Eukaryota</taxon>
        <taxon>Sar</taxon>
        <taxon>Stramenopiles</taxon>
        <taxon>Ochrophyta</taxon>
        <taxon>Bacillariophyta</taxon>
        <taxon>Mediophyceae</taxon>
        <taxon>Biddulphiophycidae</taxon>
        <taxon>Eupodiscales</taxon>
        <taxon>Parodontellaceae</taxon>
        <taxon>Trieres</taxon>
    </lineage>
</organism>
<protein>
    <recommendedName>
        <fullName evidence="2">SGNH hydrolase-type esterase domain-containing protein</fullName>
    </recommendedName>
</protein>